<evidence type="ECO:0000259" key="7">
    <source>
        <dbReference type="PROSITE" id="PS50850"/>
    </source>
</evidence>
<feature type="transmembrane region" description="Helical" evidence="6">
    <location>
        <begin position="468"/>
        <end position="490"/>
    </location>
</feature>
<keyword evidence="4 6" id="KW-0472">Membrane</keyword>
<dbReference type="GO" id="GO:0022857">
    <property type="term" value="F:transmembrane transporter activity"/>
    <property type="evidence" value="ECO:0007669"/>
    <property type="project" value="InterPro"/>
</dbReference>
<keyword evidence="3 6" id="KW-1133">Transmembrane helix</keyword>
<evidence type="ECO:0000313" key="8">
    <source>
        <dbReference type="EMBL" id="CAK5276804.1"/>
    </source>
</evidence>
<gene>
    <name evidence="8" type="ORF">MYCIT1_LOCUS25364</name>
</gene>
<dbReference type="GO" id="GO:0005886">
    <property type="term" value="C:plasma membrane"/>
    <property type="evidence" value="ECO:0007669"/>
    <property type="project" value="TreeGrafter"/>
</dbReference>
<evidence type="ECO:0000256" key="1">
    <source>
        <dbReference type="ARBA" id="ARBA00004141"/>
    </source>
</evidence>
<feature type="transmembrane region" description="Helical" evidence="6">
    <location>
        <begin position="502"/>
        <end position="522"/>
    </location>
</feature>
<comment type="caution">
    <text evidence="8">The sequence shown here is derived from an EMBL/GenBank/DDBJ whole genome shotgun (WGS) entry which is preliminary data.</text>
</comment>
<dbReference type="Gene3D" id="1.20.1250.20">
    <property type="entry name" value="MFS general substrate transporter like domains"/>
    <property type="match status" value="1"/>
</dbReference>
<dbReference type="Pfam" id="PF07690">
    <property type="entry name" value="MFS_1"/>
    <property type="match status" value="1"/>
</dbReference>
<keyword evidence="2 6" id="KW-0812">Transmembrane</keyword>
<dbReference type="CDD" id="cd17323">
    <property type="entry name" value="MFS_Tpo1_MDR_like"/>
    <property type="match status" value="1"/>
</dbReference>
<feature type="compositionally biased region" description="Polar residues" evidence="5">
    <location>
        <begin position="1"/>
        <end position="15"/>
    </location>
</feature>
<feature type="transmembrane region" description="Helical" evidence="6">
    <location>
        <begin position="408"/>
        <end position="429"/>
    </location>
</feature>
<comment type="subcellular location">
    <subcellularLocation>
        <location evidence="1">Membrane</location>
        <topology evidence="1">Multi-pass membrane protein</topology>
    </subcellularLocation>
</comment>
<feature type="transmembrane region" description="Helical" evidence="6">
    <location>
        <begin position="190"/>
        <end position="210"/>
    </location>
</feature>
<evidence type="ECO:0000313" key="9">
    <source>
        <dbReference type="Proteomes" id="UP001295794"/>
    </source>
</evidence>
<feature type="transmembrane region" description="Helical" evidence="6">
    <location>
        <begin position="441"/>
        <end position="461"/>
    </location>
</feature>
<dbReference type="Proteomes" id="UP001295794">
    <property type="component" value="Unassembled WGS sequence"/>
</dbReference>
<feature type="transmembrane region" description="Helical" evidence="6">
    <location>
        <begin position="217"/>
        <end position="241"/>
    </location>
</feature>
<evidence type="ECO:0000256" key="3">
    <source>
        <dbReference type="ARBA" id="ARBA00022989"/>
    </source>
</evidence>
<dbReference type="InterPro" id="IPR011701">
    <property type="entry name" value="MFS"/>
</dbReference>
<feature type="domain" description="Major facilitator superfamily (MFS) profile" evidence="7">
    <location>
        <begin position="94"/>
        <end position="560"/>
    </location>
</feature>
<evidence type="ECO:0000256" key="2">
    <source>
        <dbReference type="ARBA" id="ARBA00022692"/>
    </source>
</evidence>
<accession>A0AAD2K3F5</accession>
<reference evidence="8" key="1">
    <citation type="submission" date="2023-11" db="EMBL/GenBank/DDBJ databases">
        <authorList>
            <person name="De Vega J J."/>
            <person name="De Vega J J."/>
        </authorList>
    </citation>
    <scope>NUCLEOTIDE SEQUENCE</scope>
</reference>
<dbReference type="InterPro" id="IPR020846">
    <property type="entry name" value="MFS_dom"/>
</dbReference>
<proteinExistence type="predicted"/>
<sequence>MASGSVTHTPRSSVTAIEPPAKALSPLDEELERDEREIHEYGGDDPHPPPAKPHAGEPYVATPPPVRDPQAVTWDGPDDPANPMNWSVRRKWFMTAVCVFATVCVTFASSAPSSALLVLERDFHTSAEVSYLTTTTFLLGYVFGPLVWGPGSELFGRKRTLAVAMVVFTLFHLGQALAHNLQTFFVTRFLAGFFGCAPLVSSGGVLADIWSAETRGVATSIFSASVFIGPVMGPIVAGYIVESGVSWRWIFWVGMIFSGTCTALLLVALRETYVPVLMFNKVKALRKADPEGSAHLYAEIEKQDWTPWAVVQRTLFRPFTMLAGEPILVLVTLYLSLVYGVMYCRKSVRGVPHHLRRPPPLHDRPGRADVHRDRNRHVARRRGQLPLLPALSAPDQGVARIPPAEERLLGAMIGSPAFVVGAFWLGWTGQYASVPWYVPELGAIVLGMGISLIFMSFLSYLVDTYLMYAASAFAANTFMRSLVAAVFPLFTVQMFNRLGVHWASTLLGGVGLLLMPSPFLFYKYGARIREKSKFAPCLDLKIARAMREEEAAAKGEKSTV</sequence>
<dbReference type="PROSITE" id="PS50850">
    <property type="entry name" value="MFS"/>
    <property type="match status" value="1"/>
</dbReference>
<dbReference type="PANTHER" id="PTHR23502:SF74">
    <property type="entry name" value="MAJOR FACILITATOR SUPERFAMILY (MFS) PROFILE DOMAIN-CONTAINING PROTEIN"/>
    <property type="match status" value="1"/>
</dbReference>
<dbReference type="AlphaFoldDB" id="A0AAD2K3F5"/>
<evidence type="ECO:0000256" key="4">
    <source>
        <dbReference type="ARBA" id="ARBA00023136"/>
    </source>
</evidence>
<feature type="transmembrane region" description="Helical" evidence="6">
    <location>
        <begin position="92"/>
        <end position="109"/>
    </location>
</feature>
<dbReference type="InterPro" id="IPR036259">
    <property type="entry name" value="MFS_trans_sf"/>
</dbReference>
<organism evidence="8 9">
    <name type="scientific">Mycena citricolor</name>
    <dbReference type="NCBI Taxonomy" id="2018698"/>
    <lineage>
        <taxon>Eukaryota</taxon>
        <taxon>Fungi</taxon>
        <taxon>Dikarya</taxon>
        <taxon>Basidiomycota</taxon>
        <taxon>Agaricomycotina</taxon>
        <taxon>Agaricomycetes</taxon>
        <taxon>Agaricomycetidae</taxon>
        <taxon>Agaricales</taxon>
        <taxon>Marasmiineae</taxon>
        <taxon>Mycenaceae</taxon>
        <taxon>Mycena</taxon>
    </lineage>
</organism>
<protein>
    <recommendedName>
        <fullName evidence="7">Major facilitator superfamily (MFS) profile domain-containing protein</fullName>
    </recommendedName>
</protein>
<feature type="compositionally biased region" description="Basic and acidic residues" evidence="5">
    <location>
        <begin position="33"/>
        <end position="47"/>
    </location>
</feature>
<feature type="transmembrane region" description="Helical" evidence="6">
    <location>
        <begin position="129"/>
        <end position="148"/>
    </location>
</feature>
<evidence type="ECO:0000256" key="5">
    <source>
        <dbReference type="SAM" id="MobiDB-lite"/>
    </source>
</evidence>
<dbReference type="FunFam" id="1.20.1250.20:FF:000011">
    <property type="entry name" value="MFS multidrug transporter, putative"/>
    <property type="match status" value="1"/>
</dbReference>
<name>A0AAD2K3F5_9AGAR</name>
<dbReference type="SUPFAM" id="SSF103473">
    <property type="entry name" value="MFS general substrate transporter"/>
    <property type="match status" value="2"/>
</dbReference>
<dbReference type="EMBL" id="CAVNYO010000413">
    <property type="protein sequence ID" value="CAK5276804.1"/>
    <property type="molecule type" value="Genomic_DNA"/>
</dbReference>
<feature type="region of interest" description="Disordered" evidence="5">
    <location>
        <begin position="1"/>
        <end position="80"/>
    </location>
</feature>
<keyword evidence="9" id="KW-1185">Reference proteome</keyword>
<evidence type="ECO:0000256" key="6">
    <source>
        <dbReference type="SAM" id="Phobius"/>
    </source>
</evidence>
<feature type="transmembrane region" description="Helical" evidence="6">
    <location>
        <begin position="247"/>
        <end position="269"/>
    </location>
</feature>
<dbReference type="PANTHER" id="PTHR23502">
    <property type="entry name" value="MAJOR FACILITATOR SUPERFAMILY"/>
    <property type="match status" value="1"/>
</dbReference>